<keyword evidence="12" id="KW-0407">Ion channel</keyword>
<dbReference type="Gene3D" id="3.40.190.10">
    <property type="entry name" value="Periplasmic binding protein-like II"/>
    <property type="match status" value="3"/>
</dbReference>
<evidence type="ECO:0000256" key="4">
    <source>
        <dbReference type="ARBA" id="ARBA00022475"/>
    </source>
</evidence>
<dbReference type="GO" id="GO:0015276">
    <property type="term" value="F:ligand-gated monoatomic ion channel activity"/>
    <property type="evidence" value="ECO:0007669"/>
    <property type="project" value="InterPro"/>
</dbReference>
<dbReference type="OrthoDB" id="6368406at2759"/>
<sequence>MVVPSQQSYPQHRESPSLYRSSVSSVKLQDVLTLLLFMVLSTEAVSSSTGDCQMALQYTRHLMSAHRPTVVVLPDGTAGGCEYDTADLTALVGSAGKVTLMRPSACLADPSACRKGLQNAFVVVIHYYGGEITETISRMLFSEAVGDSQRVHVVFTVQESLLDRFSALAERMDVNLATDARLAIVGSSNVTYDVFPSPYHHTHGRQVQEVYRKCRRCPVTYHTMSLWKDGRETVLDGRMKVHRRGDLGGITLNAVGVKVFPIYTKVAEVNGTEQPVGGVFYQVAASLARQFNFTLNITLLDGYAYGKYLGNGSYGGMVGALQTGAADLTISEVSVTTDRQQVIDFSTILSVISRKVYLRADSELDSWVGRYSRGISVPMALLLSAVALAAAAVLRLCEAVSPGRRPACPPAAGDLRTFSDALWTVLGQLLQQGAPVTPSALSSRIAFLSGLMLGLLMYTAYSATLVSFLAAADRPRPAFTDLTGLLHLPHWKAGWKDGDLLENFLDWCRLVQSPLQDCDTLQQVYEKHVLPERERNLVDSYEEGFRKVAEGNYAFLASNEAADYYLSKIDPHIACHVHKLDVSYSPGGIALGLQKHSPYRELFNHGGEA</sequence>
<keyword evidence="7" id="KW-0406">Ion transport</keyword>
<evidence type="ECO:0000259" key="15">
    <source>
        <dbReference type="Pfam" id="PF10613"/>
    </source>
</evidence>
<comment type="caution">
    <text evidence="16">The sequence shown here is derived from an EMBL/GenBank/DDBJ whole genome shotgun (WGS) entry which is preliminary data.</text>
</comment>
<dbReference type="GO" id="GO:0005886">
    <property type="term" value="C:plasma membrane"/>
    <property type="evidence" value="ECO:0007669"/>
    <property type="project" value="UniProtKB-SubCell"/>
</dbReference>
<dbReference type="PANTHER" id="PTHR42643:SF24">
    <property type="entry name" value="IONOTROPIC RECEPTOR 60A"/>
    <property type="match status" value="1"/>
</dbReference>
<keyword evidence="8 13" id="KW-0472">Membrane</keyword>
<evidence type="ECO:0000313" key="17">
    <source>
        <dbReference type="Proteomes" id="UP000440578"/>
    </source>
</evidence>
<evidence type="ECO:0000259" key="14">
    <source>
        <dbReference type="Pfam" id="PF00060"/>
    </source>
</evidence>
<accession>A0A6A4X546</accession>
<dbReference type="Pfam" id="PF00060">
    <property type="entry name" value="Lig_chan"/>
    <property type="match status" value="1"/>
</dbReference>
<evidence type="ECO:0000256" key="2">
    <source>
        <dbReference type="ARBA" id="ARBA00008685"/>
    </source>
</evidence>
<evidence type="ECO:0000256" key="7">
    <source>
        <dbReference type="ARBA" id="ARBA00023065"/>
    </source>
</evidence>
<evidence type="ECO:0000256" key="6">
    <source>
        <dbReference type="ARBA" id="ARBA00022989"/>
    </source>
</evidence>
<keyword evidence="6 13" id="KW-1133">Transmembrane helix</keyword>
<dbReference type="EMBL" id="VIIS01000029">
    <property type="protein sequence ID" value="KAF0314355.1"/>
    <property type="molecule type" value="Genomic_DNA"/>
</dbReference>
<dbReference type="InterPro" id="IPR019594">
    <property type="entry name" value="Glu/Gly-bd"/>
</dbReference>
<evidence type="ECO:0000313" key="16">
    <source>
        <dbReference type="EMBL" id="KAF0314355.1"/>
    </source>
</evidence>
<dbReference type="InterPro" id="IPR052192">
    <property type="entry name" value="Insect_Ionotropic_Sensory_Rcpt"/>
</dbReference>
<dbReference type="SUPFAM" id="SSF53850">
    <property type="entry name" value="Periplasmic binding protein-like II"/>
    <property type="match status" value="1"/>
</dbReference>
<organism evidence="16 17">
    <name type="scientific">Amphibalanus amphitrite</name>
    <name type="common">Striped barnacle</name>
    <name type="synonym">Balanus amphitrite</name>
    <dbReference type="NCBI Taxonomy" id="1232801"/>
    <lineage>
        <taxon>Eukaryota</taxon>
        <taxon>Metazoa</taxon>
        <taxon>Ecdysozoa</taxon>
        <taxon>Arthropoda</taxon>
        <taxon>Crustacea</taxon>
        <taxon>Multicrustacea</taxon>
        <taxon>Cirripedia</taxon>
        <taxon>Thoracica</taxon>
        <taxon>Thoracicalcarea</taxon>
        <taxon>Balanomorpha</taxon>
        <taxon>Balanoidea</taxon>
        <taxon>Balanidae</taxon>
        <taxon>Amphibalaninae</taxon>
        <taxon>Amphibalanus</taxon>
    </lineage>
</organism>
<evidence type="ECO:0000256" key="10">
    <source>
        <dbReference type="ARBA" id="ARBA00023180"/>
    </source>
</evidence>
<feature type="domain" description="Ionotropic glutamate receptor C-terminal" evidence="14">
    <location>
        <begin position="380"/>
        <end position="472"/>
    </location>
</feature>
<keyword evidence="3" id="KW-0813">Transport</keyword>
<comment type="subcellular location">
    <subcellularLocation>
        <location evidence="1">Cell membrane</location>
        <topology evidence="1">Multi-pass membrane protein</topology>
    </subcellularLocation>
</comment>
<keyword evidence="5 13" id="KW-0812">Transmembrane</keyword>
<feature type="domain" description="Ionotropic glutamate receptor L-glutamate and glycine-binding" evidence="15">
    <location>
        <begin position="265"/>
        <end position="347"/>
    </location>
</feature>
<evidence type="ECO:0000256" key="5">
    <source>
        <dbReference type="ARBA" id="ARBA00022692"/>
    </source>
</evidence>
<keyword evidence="17" id="KW-1185">Reference proteome</keyword>
<dbReference type="AlphaFoldDB" id="A0A6A4X546"/>
<reference evidence="16 17" key="1">
    <citation type="submission" date="2019-07" db="EMBL/GenBank/DDBJ databases">
        <title>Draft genome assembly of a fouling barnacle, Amphibalanus amphitrite (Darwin, 1854): The first reference genome for Thecostraca.</title>
        <authorList>
            <person name="Kim W."/>
        </authorList>
    </citation>
    <scope>NUCLEOTIDE SEQUENCE [LARGE SCALE GENOMIC DNA]</scope>
    <source>
        <strain evidence="16">SNU_AA5</strain>
        <tissue evidence="16">Soma without cirri and trophi</tissue>
    </source>
</reference>
<comment type="similarity">
    <text evidence="2">Belongs to the glutamate-gated ion channel (TC 1.A.10.1) family.</text>
</comment>
<dbReference type="InterPro" id="IPR001320">
    <property type="entry name" value="Iontro_rcpt_C"/>
</dbReference>
<evidence type="ECO:0000256" key="8">
    <source>
        <dbReference type="ARBA" id="ARBA00023136"/>
    </source>
</evidence>
<proteinExistence type="inferred from homology"/>
<name>A0A6A4X546_AMPAM</name>
<evidence type="ECO:0000256" key="1">
    <source>
        <dbReference type="ARBA" id="ARBA00004651"/>
    </source>
</evidence>
<evidence type="ECO:0000256" key="3">
    <source>
        <dbReference type="ARBA" id="ARBA00022448"/>
    </source>
</evidence>
<keyword evidence="9 16" id="KW-0675">Receptor</keyword>
<protein>
    <submittedName>
        <fullName evidence="16">Glutamate receptor ionotropic, delta-1</fullName>
    </submittedName>
</protein>
<dbReference type="Gene3D" id="1.10.287.70">
    <property type="match status" value="1"/>
</dbReference>
<dbReference type="GO" id="GO:0050906">
    <property type="term" value="P:detection of stimulus involved in sensory perception"/>
    <property type="evidence" value="ECO:0007669"/>
    <property type="project" value="UniProtKB-ARBA"/>
</dbReference>
<keyword evidence="4" id="KW-1003">Cell membrane</keyword>
<feature type="transmembrane region" description="Helical" evidence="13">
    <location>
        <begin position="375"/>
        <end position="397"/>
    </location>
</feature>
<evidence type="ECO:0000256" key="11">
    <source>
        <dbReference type="ARBA" id="ARBA00023286"/>
    </source>
</evidence>
<evidence type="ECO:0000256" key="12">
    <source>
        <dbReference type="ARBA" id="ARBA00023303"/>
    </source>
</evidence>
<dbReference type="PANTHER" id="PTHR42643">
    <property type="entry name" value="IONOTROPIC RECEPTOR 20A-RELATED"/>
    <property type="match status" value="1"/>
</dbReference>
<evidence type="ECO:0000256" key="13">
    <source>
        <dbReference type="SAM" id="Phobius"/>
    </source>
</evidence>
<keyword evidence="10" id="KW-0325">Glycoprotein</keyword>
<dbReference type="Proteomes" id="UP000440578">
    <property type="component" value="Unassembled WGS sequence"/>
</dbReference>
<dbReference type="Pfam" id="PF10613">
    <property type="entry name" value="Lig_chan-Glu_bd"/>
    <property type="match status" value="1"/>
</dbReference>
<gene>
    <name evidence="16" type="primary">GRID1_3</name>
    <name evidence="16" type="ORF">FJT64_015176</name>
</gene>
<evidence type="ECO:0000256" key="9">
    <source>
        <dbReference type="ARBA" id="ARBA00023170"/>
    </source>
</evidence>
<feature type="transmembrane region" description="Helical" evidence="13">
    <location>
        <begin position="445"/>
        <end position="470"/>
    </location>
</feature>
<keyword evidence="11" id="KW-1071">Ligand-gated ion channel</keyword>